<dbReference type="GO" id="GO:0022857">
    <property type="term" value="F:transmembrane transporter activity"/>
    <property type="evidence" value="ECO:0007669"/>
    <property type="project" value="InterPro"/>
</dbReference>
<reference evidence="9 10" key="1">
    <citation type="submission" date="2019-04" db="EMBL/GenBank/DDBJ databases">
        <title>Azoarcus nasutitermitis sp. nov. isolated from termite nest.</title>
        <authorList>
            <person name="Lin S.-Y."/>
            <person name="Hameed A."/>
            <person name="Hsu Y.-H."/>
            <person name="Young C.-C."/>
        </authorList>
    </citation>
    <scope>NUCLEOTIDE SEQUENCE [LARGE SCALE GENOMIC DNA]</scope>
    <source>
        <strain evidence="9 10">CC-YHH838</strain>
    </source>
</reference>
<dbReference type="Proteomes" id="UP000308430">
    <property type="component" value="Unassembled WGS sequence"/>
</dbReference>
<evidence type="ECO:0000256" key="7">
    <source>
        <dbReference type="ARBA" id="ARBA00023136"/>
    </source>
</evidence>
<keyword evidence="5 8" id="KW-0812">Transmembrane</keyword>
<feature type="transmembrane region" description="Helical" evidence="8">
    <location>
        <begin position="22"/>
        <end position="40"/>
    </location>
</feature>
<accession>A0A4S4AVS5</accession>
<evidence type="ECO:0000313" key="10">
    <source>
        <dbReference type="Proteomes" id="UP000308430"/>
    </source>
</evidence>
<keyword evidence="7 8" id="KW-0472">Membrane</keyword>
<dbReference type="AlphaFoldDB" id="A0A4S4AVS5"/>
<feature type="transmembrane region" description="Helical" evidence="8">
    <location>
        <begin position="216"/>
        <end position="234"/>
    </location>
</feature>
<evidence type="ECO:0000256" key="6">
    <source>
        <dbReference type="ARBA" id="ARBA00022989"/>
    </source>
</evidence>
<feature type="transmembrane region" description="Helical" evidence="8">
    <location>
        <begin position="163"/>
        <end position="184"/>
    </location>
</feature>
<feature type="transmembrane region" description="Helical" evidence="8">
    <location>
        <begin position="82"/>
        <end position="102"/>
    </location>
</feature>
<dbReference type="PANTHER" id="PTHR30472:SF70">
    <property type="entry name" value="MOLYBDATE IMPORT SYSTEM PERMEASE PROTEIN MOLB"/>
    <property type="match status" value="1"/>
</dbReference>
<dbReference type="PANTHER" id="PTHR30472">
    <property type="entry name" value="FERRIC ENTEROBACTIN TRANSPORT SYSTEM PERMEASE PROTEIN"/>
    <property type="match status" value="1"/>
</dbReference>
<gene>
    <name evidence="9" type="ORF">E6C76_15390</name>
</gene>
<protein>
    <submittedName>
        <fullName evidence="9">Iron ABC transporter permease</fullName>
    </submittedName>
</protein>
<dbReference type="CDD" id="cd06550">
    <property type="entry name" value="TM_ABC_iron-siderophores_like"/>
    <property type="match status" value="1"/>
</dbReference>
<comment type="caution">
    <text evidence="9">The sequence shown here is derived from an EMBL/GenBank/DDBJ whole genome shotgun (WGS) entry which is preliminary data.</text>
</comment>
<dbReference type="Gene3D" id="1.10.3470.10">
    <property type="entry name" value="ABC transporter involved in vitamin B12 uptake, BtuC"/>
    <property type="match status" value="1"/>
</dbReference>
<evidence type="ECO:0000313" key="9">
    <source>
        <dbReference type="EMBL" id="THF63954.1"/>
    </source>
</evidence>
<comment type="subcellular location">
    <subcellularLocation>
        <location evidence="1">Cell membrane</location>
        <topology evidence="1">Multi-pass membrane protein</topology>
    </subcellularLocation>
</comment>
<dbReference type="FunFam" id="1.10.3470.10:FF:000001">
    <property type="entry name" value="Vitamin B12 ABC transporter permease BtuC"/>
    <property type="match status" value="1"/>
</dbReference>
<feature type="transmembrane region" description="Helical" evidence="8">
    <location>
        <begin position="298"/>
        <end position="317"/>
    </location>
</feature>
<dbReference type="OrthoDB" id="9782305at2"/>
<dbReference type="GO" id="GO:0005886">
    <property type="term" value="C:plasma membrane"/>
    <property type="evidence" value="ECO:0007669"/>
    <property type="project" value="UniProtKB-SubCell"/>
</dbReference>
<keyword evidence="6 8" id="KW-1133">Transmembrane helix</keyword>
<sequence length="351" mass="36101">MAEAASTHPLPATAPAAARMRWLVAPLLALAATLAALSFGRYPLPPWETVRFLFAAAGFVSMEPERYALLHNLIVEIRLPRVLAAILVGASLSVSGAAYQALFRNPLVSPGLLGVLAGASAGAALGILLDGHWLLVQAGAFVMGLAAVGIGVGIAHLFGGGSIIMLVLGGILSGALFTSLLTMVKYLADPYSQLPAIVYWLMGSLGQAGIGDMAWAAPPMLAGILLLCLMGRALDALSMGDDEARALGVPVTAVRLTAIAVATLISALTVSIAGMIGWIGLVVPHIARLLVGPGNARLLPAAASLGAAFLLFADGLARNLFAAELPIGIVTELLGIPVFLLVLHRVRRGWT</sequence>
<dbReference type="InterPro" id="IPR000522">
    <property type="entry name" value="ABC_transptr_permease_BtuC"/>
</dbReference>
<evidence type="ECO:0000256" key="2">
    <source>
        <dbReference type="ARBA" id="ARBA00007935"/>
    </source>
</evidence>
<feature type="transmembrane region" description="Helical" evidence="8">
    <location>
        <begin position="135"/>
        <end position="157"/>
    </location>
</feature>
<evidence type="ECO:0000256" key="3">
    <source>
        <dbReference type="ARBA" id="ARBA00022448"/>
    </source>
</evidence>
<name>A0A4S4AVS5_9RHOO</name>
<evidence type="ECO:0000256" key="4">
    <source>
        <dbReference type="ARBA" id="ARBA00022475"/>
    </source>
</evidence>
<dbReference type="GO" id="GO:0033214">
    <property type="term" value="P:siderophore-iron import into cell"/>
    <property type="evidence" value="ECO:0007669"/>
    <property type="project" value="TreeGrafter"/>
</dbReference>
<organism evidence="9 10">
    <name type="scientific">Pseudothauera nasutitermitis</name>
    <dbReference type="NCBI Taxonomy" id="2565930"/>
    <lineage>
        <taxon>Bacteria</taxon>
        <taxon>Pseudomonadati</taxon>
        <taxon>Pseudomonadota</taxon>
        <taxon>Betaproteobacteria</taxon>
        <taxon>Rhodocyclales</taxon>
        <taxon>Zoogloeaceae</taxon>
        <taxon>Pseudothauera</taxon>
    </lineage>
</organism>
<keyword evidence="4" id="KW-1003">Cell membrane</keyword>
<feature type="transmembrane region" description="Helical" evidence="8">
    <location>
        <begin position="323"/>
        <end position="343"/>
    </location>
</feature>
<comment type="similarity">
    <text evidence="2">Belongs to the binding-protein-dependent transport system permease family. FecCD subfamily.</text>
</comment>
<dbReference type="RefSeq" id="WP_136349112.1">
    <property type="nucleotide sequence ID" value="NZ_SSOC01000005.1"/>
</dbReference>
<dbReference type="EMBL" id="SSOC01000005">
    <property type="protein sequence ID" value="THF63954.1"/>
    <property type="molecule type" value="Genomic_DNA"/>
</dbReference>
<evidence type="ECO:0000256" key="8">
    <source>
        <dbReference type="SAM" id="Phobius"/>
    </source>
</evidence>
<proteinExistence type="inferred from homology"/>
<feature type="transmembrane region" description="Helical" evidence="8">
    <location>
        <begin position="108"/>
        <end position="128"/>
    </location>
</feature>
<keyword evidence="3" id="KW-0813">Transport</keyword>
<evidence type="ECO:0000256" key="1">
    <source>
        <dbReference type="ARBA" id="ARBA00004651"/>
    </source>
</evidence>
<dbReference type="InterPro" id="IPR037294">
    <property type="entry name" value="ABC_BtuC-like"/>
</dbReference>
<dbReference type="Pfam" id="PF01032">
    <property type="entry name" value="FecCD"/>
    <property type="match status" value="1"/>
</dbReference>
<dbReference type="SUPFAM" id="SSF81345">
    <property type="entry name" value="ABC transporter involved in vitamin B12 uptake, BtuC"/>
    <property type="match status" value="1"/>
</dbReference>
<evidence type="ECO:0000256" key="5">
    <source>
        <dbReference type="ARBA" id="ARBA00022692"/>
    </source>
</evidence>
<keyword evidence="10" id="KW-1185">Reference proteome</keyword>